<gene>
    <name evidence="2" type="ORF">ACHHYP_05929</name>
</gene>
<protein>
    <recommendedName>
        <fullName evidence="4">Secreted protein</fullName>
    </recommendedName>
</protein>
<evidence type="ECO:0000313" key="2">
    <source>
        <dbReference type="EMBL" id="OQR89934.1"/>
    </source>
</evidence>
<feature type="signal peptide" evidence="1">
    <location>
        <begin position="1"/>
        <end position="23"/>
    </location>
</feature>
<evidence type="ECO:0008006" key="4">
    <source>
        <dbReference type="Google" id="ProtNLM"/>
    </source>
</evidence>
<dbReference type="PANTHER" id="PTHR31827">
    <property type="entry name" value="EMB|CAB89363.1"/>
    <property type="match status" value="1"/>
</dbReference>
<dbReference type="AlphaFoldDB" id="A0A1V9YVR2"/>
<evidence type="ECO:0000313" key="3">
    <source>
        <dbReference type="Proteomes" id="UP000243579"/>
    </source>
</evidence>
<accession>A0A1V9YVR2</accession>
<organism evidence="2 3">
    <name type="scientific">Achlya hypogyna</name>
    <name type="common">Oomycete</name>
    <name type="synonym">Protoachlya hypogyna</name>
    <dbReference type="NCBI Taxonomy" id="1202772"/>
    <lineage>
        <taxon>Eukaryota</taxon>
        <taxon>Sar</taxon>
        <taxon>Stramenopiles</taxon>
        <taxon>Oomycota</taxon>
        <taxon>Saprolegniomycetes</taxon>
        <taxon>Saprolegniales</taxon>
        <taxon>Achlyaceae</taxon>
        <taxon>Achlya</taxon>
    </lineage>
</organism>
<dbReference type="Proteomes" id="UP000243579">
    <property type="component" value="Unassembled WGS sequence"/>
</dbReference>
<sequence>MRVPRPPVCMVLCLFCAAPAVEGRAQCAFHRHRAKCVGDPLCLNQVYARQRCVRHGGKKLCTEPGCRRNARNNSLCFRHAAAVAPPPACAVDGCGKPVHAKGKCLPHSGVRRCREPLCNLYARHAGFCTQHRRPSRPSSSPPLLLHERDADDGWFEDFWSRVPYPPVPCSLPSVPKSLIP</sequence>
<dbReference type="PANTHER" id="PTHR31827:SF1">
    <property type="entry name" value="EMB|CAB89363.1"/>
    <property type="match status" value="1"/>
</dbReference>
<dbReference type="OrthoDB" id="64164at2759"/>
<evidence type="ECO:0000256" key="1">
    <source>
        <dbReference type="SAM" id="SignalP"/>
    </source>
</evidence>
<proteinExistence type="predicted"/>
<keyword evidence="1" id="KW-0732">Signal</keyword>
<dbReference type="EMBL" id="JNBR01000701">
    <property type="protein sequence ID" value="OQR89934.1"/>
    <property type="molecule type" value="Genomic_DNA"/>
</dbReference>
<keyword evidence="3" id="KW-1185">Reference proteome</keyword>
<feature type="chain" id="PRO_5010732609" description="Secreted protein" evidence="1">
    <location>
        <begin position="24"/>
        <end position="180"/>
    </location>
</feature>
<reference evidence="2 3" key="1">
    <citation type="journal article" date="2014" name="Genome Biol. Evol.">
        <title>The secreted proteins of Achlya hypogyna and Thraustotheca clavata identify the ancestral oomycete secretome and reveal gene acquisitions by horizontal gene transfer.</title>
        <authorList>
            <person name="Misner I."/>
            <person name="Blouin N."/>
            <person name="Leonard G."/>
            <person name="Richards T.A."/>
            <person name="Lane C.E."/>
        </authorList>
    </citation>
    <scope>NUCLEOTIDE SEQUENCE [LARGE SCALE GENOMIC DNA]</scope>
    <source>
        <strain evidence="2 3">ATCC 48635</strain>
    </source>
</reference>
<name>A0A1V9YVR2_ACHHY</name>
<comment type="caution">
    <text evidence="2">The sequence shown here is derived from an EMBL/GenBank/DDBJ whole genome shotgun (WGS) entry which is preliminary data.</text>
</comment>